<evidence type="ECO:0000313" key="1">
    <source>
        <dbReference type="EMBL" id="CAA2996196.1"/>
    </source>
</evidence>
<dbReference type="EMBL" id="CACTIH010005518">
    <property type="protein sequence ID" value="CAA2996196.1"/>
    <property type="molecule type" value="Genomic_DNA"/>
</dbReference>
<dbReference type="AlphaFoldDB" id="A0A8S0SYF8"/>
<sequence length="77" mass="8773">MWQGRSPALLLCGSRGDGGLEKARRDTNFYIEFGDGEYFSVMENPMASDGCCNRRGNNNGFEIQLDWLIRFLPSFIM</sequence>
<protein>
    <submittedName>
        <fullName evidence="1">Uncharacterized protein</fullName>
    </submittedName>
</protein>
<proteinExistence type="predicted"/>
<evidence type="ECO:0000313" key="2">
    <source>
        <dbReference type="Proteomes" id="UP000594638"/>
    </source>
</evidence>
<reference evidence="1 2" key="1">
    <citation type="submission" date="2019-12" db="EMBL/GenBank/DDBJ databases">
        <authorList>
            <person name="Alioto T."/>
            <person name="Alioto T."/>
            <person name="Gomez Garrido J."/>
        </authorList>
    </citation>
    <scope>NUCLEOTIDE SEQUENCE [LARGE SCALE GENOMIC DNA]</scope>
</reference>
<organism evidence="1 2">
    <name type="scientific">Olea europaea subsp. europaea</name>
    <dbReference type="NCBI Taxonomy" id="158383"/>
    <lineage>
        <taxon>Eukaryota</taxon>
        <taxon>Viridiplantae</taxon>
        <taxon>Streptophyta</taxon>
        <taxon>Embryophyta</taxon>
        <taxon>Tracheophyta</taxon>
        <taxon>Spermatophyta</taxon>
        <taxon>Magnoliopsida</taxon>
        <taxon>eudicotyledons</taxon>
        <taxon>Gunneridae</taxon>
        <taxon>Pentapetalae</taxon>
        <taxon>asterids</taxon>
        <taxon>lamiids</taxon>
        <taxon>Lamiales</taxon>
        <taxon>Oleaceae</taxon>
        <taxon>Oleeae</taxon>
        <taxon>Olea</taxon>
    </lineage>
</organism>
<accession>A0A8S0SYF8</accession>
<gene>
    <name evidence="1" type="ORF">OLEA9_A091959</name>
</gene>
<comment type="caution">
    <text evidence="1">The sequence shown here is derived from an EMBL/GenBank/DDBJ whole genome shotgun (WGS) entry which is preliminary data.</text>
</comment>
<feature type="non-terminal residue" evidence="1">
    <location>
        <position position="77"/>
    </location>
</feature>
<dbReference type="Proteomes" id="UP000594638">
    <property type="component" value="Unassembled WGS sequence"/>
</dbReference>
<name>A0A8S0SYF8_OLEEU</name>
<dbReference type="Gramene" id="OE9A091959T1">
    <property type="protein sequence ID" value="OE9A091959C1"/>
    <property type="gene ID" value="OE9A091959"/>
</dbReference>
<keyword evidence="2" id="KW-1185">Reference proteome</keyword>